<feature type="compositionally biased region" description="Basic and acidic residues" evidence="1">
    <location>
        <begin position="148"/>
        <end position="168"/>
    </location>
</feature>
<evidence type="ECO:0000313" key="3">
    <source>
        <dbReference type="Proteomes" id="UP001586593"/>
    </source>
</evidence>
<reference evidence="2 3" key="1">
    <citation type="journal article" date="2024" name="Commun. Biol.">
        <title>Comparative genomic analysis of thermophilic fungi reveals convergent evolutionary adaptations and gene losses.</title>
        <authorList>
            <person name="Steindorff A.S."/>
            <person name="Aguilar-Pontes M.V."/>
            <person name="Robinson A.J."/>
            <person name="Andreopoulos B."/>
            <person name="LaButti K."/>
            <person name="Kuo A."/>
            <person name="Mondo S."/>
            <person name="Riley R."/>
            <person name="Otillar R."/>
            <person name="Haridas S."/>
            <person name="Lipzen A."/>
            <person name="Grimwood J."/>
            <person name="Schmutz J."/>
            <person name="Clum A."/>
            <person name="Reid I.D."/>
            <person name="Moisan M.C."/>
            <person name="Butler G."/>
            <person name="Nguyen T.T.M."/>
            <person name="Dewar K."/>
            <person name="Conant G."/>
            <person name="Drula E."/>
            <person name="Henrissat B."/>
            <person name="Hansel C."/>
            <person name="Singer S."/>
            <person name="Hutchinson M.I."/>
            <person name="de Vries R.P."/>
            <person name="Natvig D.O."/>
            <person name="Powell A.J."/>
            <person name="Tsang A."/>
            <person name="Grigoriev I.V."/>
        </authorList>
    </citation>
    <scope>NUCLEOTIDE SEQUENCE [LARGE SCALE GENOMIC DNA]</scope>
    <source>
        <strain evidence="2 3">ATCC 24622</strain>
    </source>
</reference>
<proteinExistence type="predicted"/>
<feature type="compositionally biased region" description="Basic and acidic residues" evidence="1">
    <location>
        <begin position="254"/>
        <end position="268"/>
    </location>
</feature>
<feature type="compositionally biased region" description="Polar residues" evidence="1">
    <location>
        <begin position="316"/>
        <end position="344"/>
    </location>
</feature>
<comment type="caution">
    <text evidence="2">The sequence shown here is derived from an EMBL/GenBank/DDBJ whole genome shotgun (WGS) entry which is preliminary data.</text>
</comment>
<feature type="compositionally biased region" description="Low complexity" evidence="1">
    <location>
        <begin position="205"/>
        <end position="250"/>
    </location>
</feature>
<gene>
    <name evidence="2" type="ORF">VTK73DRAFT_6539</name>
</gene>
<protein>
    <submittedName>
        <fullName evidence="2">Uncharacterized protein</fullName>
    </submittedName>
</protein>
<feature type="compositionally biased region" description="Basic and acidic residues" evidence="1">
    <location>
        <begin position="685"/>
        <end position="704"/>
    </location>
</feature>
<organism evidence="2 3">
    <name type="scientific">Phialemonium thermophilum</name>
    <dbReference type="NCBI Taxonomy" id="223376"/>
    <lineage>
        <taxon>Eukaryota</taxon>
        <taxon>Fungi</taxon>
        <taxon>Dikarya</taxon>
        <taxon>Ascomycota</taxon>
        <taxon>Pezizomycotina</taxon>
        <taxon>Sordariomycetes</taxon>
        <taxon>Sordariomycetidae</taxon>
        <taxon>Cephalothecales</taxon>
        <taxon>Cephalothecaceae</taxon>
        <taxon>Phialemonium</taxon>
    </lineage>
</organism>
<feature type="compositionally biased region" description="Polar residues" evidence="1">
    <location>
        <begin position="353"/>
        <end position="362"/>
    </location>
</feature>
<dbReference type="EMBL" id="JAZHXJ010000037">
    <property type="protein sequence ID" value="KAL1879959.1"/>
    <property type="molecule type" value="Genomic_DNA"/>
</dbReference>
<dbReference type="Proteomes" id="UP001586593">
    <property type="component" value="Unassembled WGS sequence"/>
</dbReference>
<feature type="compositionally biased region" description="Basic and acidic residues" evidence="1">
    <location>
        <begin position="394"/>
        <end position="408"/>
    </location>
</feature>
<feature type="compositionally biased region" description="Basic and acidic residues" evidence="1">
    <location>
        <begin position="568"/>
        <end position="580"/>
    </location>
</feature>
<accession>A0ABR3XW56</accession>
<keyword evidence="3" id="KW-1185">Reference proteome</keyword>
<feature type="compositionally biased region" description="Low complexity" evidence="1">
    <location>
        <begin position="472"/>
        <end position="492"/>
    </location>
</feature>
<sequence>MSQVKNLRAMFEQKGDTSPPDRGRSTGVVAPTPSDSPRPLSKVRTNFIAVEKDGRIGLTRDPSRDSNASGSTRKLSGELEGGSPPSAIQQESHSLVKNINRTAPTMDNKMETETSAKNTDLGAKEEKASAEGPAAVKAEGIPLHPKKKSEAEGDNLKKTHDASTDKRSAGHSGSIRPNGSSAEHVNGIGAKSRDNGLSKGSSSITAAGGPAKAATRTTPAGAAAAKPSTKTTNPPITAKAPKSPAAAASSHPVKTPEKKTSHPERSDAPKAAAHTTKTSNSSAKKPAPLKQASPPSAGFVKPKVKSPTRPVKLPPSLTTHTAASVSKVNAPRQSLSRGSGTFSANDHLGRSPSRASISTVGTTRAAGTIDKGLKRQRSTISRPRPSIGPPPKQPAKDHPPTKKEREVDEGFLARMMRPTQASSSKTAEKVPATPPKKTSGAQAATKKIAQRQEVKPVARKTVAKVPAEHARPATTASKAAASKPAPTKPATSQKDVSPAVVHDAVAKEVDGTADSSSVADGATAAQEEVASVGHAGEPVEEANDAKDVDIPASAPTGTSEAADASDLSTEKAQEAAEAEKAVASGDGAPTEEVQKEGEEISAEQPAQQSPSEGSIKRETENESAGISETQDPRPVEATDQPVEGNNSPDAVKNVKLPEEEAGTAEQAPETDKLEPEAGQEIVEGLESKTENGLENATKEAEVTA</sequence>
<feature type="region of interest" description="Disordered" evidence="1">
    <location>
        <begin position="1"/>
        <end position="704"/>
    </location>
</feature>
<evidence type="ECO:0000313" key="2">
    <source>
        <dbReference type="EMBL" id="KAL1879959.1"/>
    </source>
</evidence>
<feature type="compositionally biased region" description="Polar residues" evidence="1">
    <location>
        <begin position="65"/>
        <end position="74"/>
    </location>
</feature>
<feature type="compositionally biased region" description="Basic and acidic residues" evidence="1">
    <location>
        <begin position="11"/>
        <end position="24"/>
    </location>
</feature>
<evidence type="ECO:0000256" key="1">
    <source>
        <dbReference type="SAM" id="MobiDB-lite"/>
    </source>
</evidence>
<name>A0ABR3XW56_9PEZI</name>
<feature type="compositionally biased region" description="Polar residues" evidence="1">
    <location>
        <begin position="86"/>
        <end position="105"/>
    </location>
</feature>